<dbReference type="RefSeq" id="WP_207125836.1">
    <property type="nucleotide sequence ID" value="NZ_BOPO01000055.1"/>
</dbReference>
<dbReference type="SMART" id="SM00960">
    <property type="entry name" value="Robl_LC7"/>
    <property type="match status" value="1"/>
</dbReference>
<dbReference type="InterPro" id="IPR004942">
    <property type="entry name" value="Roadblock/LAMTOR2_dom"/>
</dbReference>
<dbReference type="InterPro" id="IPR053141">
    <property type="entry name" value="Mycobact_SerProt_Inhib_Rv3364c"/>
</dbReference>
<dbReference type="Proteomes" id="UP000614996">
    <property type="component" value="Unassembled WGS sequence"/>
</dbReference>
<protein>
    <recommendedName>
        <fullName evidence="1">Roadblock/LAMTOR2 domain-containing protein</fullName>
    </recommendedName>
</protein>
<dbReference type="Pfam" id="PF03259">
    <property type="entry name" value="Robl_LC7"/>
    <property type="match status" value="1"/>
</dbReference>
<reference evidence="3" key="1">
    <citation type="journal article" date="2021" name="Int. J. Syst. Evol. Microbiol.">
        <title>Actinocatenispora comari sp. nov., an endophytic actinomycete isolated from aerial parts of Comarum salesowianum.</title>
        <authorList>
            <person name="Oyunbileg N."/>
            <person name="Iizaka Y."/>
            <person name="Hamada M."/>
            <person name="Davaapurev B.O."/>
            <person name="Fukumoto A."/>
            <person name="Tsetseg B."/>
            <person name="Kato F."/>
            <person name="Tamura T."/>
            <person name="Batkhuu J."/>
            <person name="Anzai Y."/>
        </authorList>
    </citation>
    <scope>NUCLEOTIDE SEQUENCE [LARGE SCALE GENOMIC DNA]</scope>
    <source>
        <strain evidence="3">NUM-2625</strain>
    </source>
</reference>
<dbReference type="PANTHER" id="PTHR36222:SF1">
    <property type="entry name" value="SERINE PROTEASE INHIBITOR RV3364C"/>
    <property type="match status" value="1"/>
</dbReference>
<keyword evidence="3" id="KW-1185">Reference proteome</keyword>
<feature type="domain" description="Roadblock/LAMTOR2" evidence="1">
    <location>
        <begin position="8"/>
        <end position="98"/>
    </location>
</feature>
<accession>A0A8J4ENW4</accession>
<dbReference type="AlphaFoldDB" id="A0A8J4ENW4"/>
<dbReference type="EMBL" id="BOPO01000055">
    <property type="protein sequence ID" value="GIL28119.1"/>
    <property type="molecule type" value="Genomic_DNA"/>
</dbReference>
<evidence type="ECO:0000259" key="1">
    <source>
        <dbReference type="SMART" id="SM00960"/>
    </source>
</evidence>
<comment type="caution">
    <text evidence="2">The sequence shown here is derived from an EMBL/GenBank/DDBJ whole genome shotgun (WGS) entry which is preliminary data.</text>
</comment>
<dbReference type="SUPFAM" id="SSF103196">
    <property type="entry name" value="Roadblock/LC7 domain"/>
    <property type="match status" value="1"/>
</dbReference>
<name>A0A8J4ENW4_9ACTN</name>
<sequence>MTDKEQLRWLLEQFMADSPGVTHVVVTSLDGLRLVTSASVDRDLGDSLSALSAGLLSMASRTSALLALGDCEYMTLRLAGGHLLLMRIDEASGVIVAATPDADLRVVAYNMTHLFGSASHALSPQLRTTPSVAGSPGPAGA</sequence>
<proteinExistence type="predicted"/>
<dbReference type="PANTHER" id="PTHR36222">
    <property type="entry name" value="SERINE PROTEASE INHIBITOR RV3364C"/>
    <property type="match status" value="1"/>
</dbReference>
<gene>
    <name evidence="2" type="ORF">NUM_33730</name>
</gene>
<organism evidence="2 3">
    <name type="scientific">Actinocatenispora comari</name>
    <dbReference type="NCBI Taxonomy" id="2807577"/>
    <lineage>
        <taxon>Bacteria</taxon>
        <taxon>Bacillati</taxon>
        <taxon>Actinomycetota</taxon>
        <taxon>Actinomycetes</taxon>
        <taxon>Micromonosporales</taxon>
        <taxon>Micromonosporaceae</taxon>
        <taxon>Actinocatenispora</taxon>
    </lineage>
</organism>
<evidence type="ECO:0000313" key="2">
    <source>
        <dbReference type="EMBL" id="GIL28119.1"/>
    </source>
</evidence>
<evidence type="ECO:0000313" key="3">
    <source>
        <dbReference type="Proteomes" id="UP000614996"/>
    </source>
</evidence>
<dbReference type="Gene3D" id="3.30.450.30">
    <property type="entry name" value="Dynein light chain 2a, cytoplasmic"/>
    <property type="match status" value="1"/>
</dbReference>